<keyword evidence="5" id="KW-0175">Coiled coil</keyword>
<accession>A0A8K0HQE3</accession>
<feature type="coiled-coil region" evidence="5">
    <location>
        <begin position="123"/>
        <end position="150"/>
    </location>
</feature>
<dbReference type="Proteomes" id="UP000796880">
    <property type="component" value="Unassembled WGS sequence"/>
</dbReference>
<evidence type="ECO:0000259" key="6">
    <source>
        <dbReference type="PROSITE" id="PS50404"/>
    </source>
</evidence>
<dbReference type="InterPro" id="IPR040079">
    <property type="entry name" value="Glutathione_S-Trfase"/>
</dbReference>
<comment type="similarity">
    <text evidence="4">Belongs to the GST superfamily.</text>
</comment>
<dbReference type="InterPro" id="IPR036249">
    <property type="entry name" value="Thioredoxin-like_sf"/>
</dbReference>
<evidence type="ECO:0000259" key="7">
    <source>
        <dbReference type="PROSITE" id="PS50405"/>
    </source>
</evidence>
<dbReference type="GO" id="GO:0004364">
    <property type="term" value="F:glutathione transferase activity"/>
    <property type="evidence" value="ECO:0007669"/>
    <property type="project" value="UniProtKB-EC"/>
</dbReference>
<keyword evidence="2" id="KW-0808">Transferase</keyword>
<organism evidence="8 9">
    <name type="scientific">Rhamnella rubrinervis</name>
    <dbReference type="NCBI Taxonomy" id="2594499"/>
    <lineage>
        <taxon>Eukaryota</taxon>
        <taxon>Viridiplantae</taxon>
        <taxon>Streptophyta</taxon>
        <taxon>Embryophyta</taxon>
        <taxon>Tracheophyta</taxon>
        <taxon>Spermatophyta</taxon>
        <taxon>Magnoliopsida</taxon>
        <taxon>eudicotyledons</taxon>
        <taxon>Gunneridae</taxon>
        <taxon>Pentapetalae</taxon>
        <taxon>rosids</taxon>
        <taxon>fabids</taxon>
        <taxon>Rosales</taxon>
        <taxon>Rhamnaceae</taxon>
        <taxon>rhamnoid group</taxon>
        <taxon>Rhamneae</taxon>
        <taxon>Rhamnella</taxon>
    </lineage>
</organism>
<dbReference type="FunFam" id="1.20.1050.10:FF:000012">
    <property type="entry name" value="Tau class glutathione S-transferase"/>
    <property type="match status" value="1"/>
</dbReference>
<dbReference type="SUPFAM" id="SSF52833">
    <property type="entry name" value="Thioredoxin-like"/>
    <property type="match status" value="1"/>
</dbReference>
<dbReference type="Pfam" id="PF00043">
    <property type="entry name" value="GST_C"/>
    <property type="match status" value="1"/>
</dbReference>
<dbReference type="PROSITE" id="PS50404">
    <property type="entry name" value="GST_NTER"/>
    <property type="match status" value="1"/>
</dbReference>
<dbReference type="PROSITE" id="PS50405">
    <property type="entry name" value="GST_CTER"/>
    <property type="match status" value="1"/>
</dbReference>
<dbReference type="InterPro" id="IPR045073">
    <property type="entry name" value="Omega/Tau-like"/>
</dbReference>
<gene>
    <name evidence="8" type="ORF">FNV43_RR01430</name>
</gene>
<dbReference type="Gene3D" id="3.40.30.10">
    <property type="entry name" value="Glutaredoxin"/>
    <property type="match status" value="1"/>
</dbReference>
<dbReference type="AlphaFoldDB" id="A0A8K0HQE3"/>
<dbReference type="SFLD" id="SFLDG00358">
    <property type="entry name" value="Main_(cytGST)"/>
    <property type="match status" value="1"/>
</dbReference>
<evidence type="ECO:0000256" key="2">
    <source>
        <dbReference type="ARBA" id="ARBA00022679"/>
    </source>
</evidence>
<dbReference type="PANTHER" id="PTHR11260:SF474">
    <property type="entry name" value="GLUTATHIONE TRANSFERASE"/>
    <property type="match status" value="1"/>
</dbReference>
<dbReference type="CDD" id="cd03058">
    <property type="entry name" value="GST_N_Tau"/>
    <property type="match status" value="1"/>
</dbReference>
<reference evidence="8" key="1">
    <citation type="submission" date="2020-03" db="EMBL/GenBank/DDBJ databases">
        <title>A high-quality chromosome-level genome assembly of a woody plant with both climbing and erect habits, Rhamnella rubrinervis.</title>
        <authorList>
            <person name="Lu Z."/>
            <person name="Yang Y."/>
            <person name="Zhu X."/>
            <person name="Sun Y."/>
        </authorList>
    </citation>
    <scope>NUCLEOTIDE SEQUENCE</scope>
    <source>
        <strain evidence="8">BYM</strain>
        <tissue evidence="8">Leaf</tissue>
    </source>
</reference>
<keyword evidence="9" id="KW-1185">Reference proteome</keyword>
<proteinExistence type="inferred from homology"/>
<protein>
    <recommendedName>
        <fullName evidence="1">glutathione transferase</fullName>
        <ecNumber evidence="1">2.5.1.18</ecNumber>
    </recommendedName>
</protein>
<dbReference type="EMBL" id="VOIH02000001">
    <property type="protein sequence ID" value="KAF3456776.1"/>
    <property type="molecule type" value="Genomic_DNA"/>
</dbReference>
<dbReference type="InterPro" id="IPR045074">
    <property type="entry name" value="GST_C_Tau"/>
</dbReference>
<dbReference type="EC" id="2.5.1.18" evidence="1"/>
<dbReference type="GO" id="GO:0005737">
    <property type="term" value="C:cytoplasm"/>
    <property type="evidence" value="ECO:0007669"/>
    <property type="project" value="TreeGrafter"/>
</dbReference>
<dbReference type="InterPro" id="IPR004046">
    <property type="entry name" value="GST_C"/>
</dbReference>
<dbReference type="Gene3D" id="1.20.1050.10">
    <property type="match status" value="1"/>
</dbReference>
<feature type="domain" description="GST N-terminal" evidence="6">
    <location>
        <begin position="7"/>
        <end position="86"/>
    </location>
</feature>
<evidence type="ECO:0000256" key="5">
    <source>
        <dbReference type="SAM" id="Coils"/>
    </source>
</evidence>
<dbReference type="SUPFAM" id="SSF47616">
    <property type="entry name" value="GST C-terminal domain-like"/>
    <property type="match status" value="1"/>
</dbReference>
<dbReference type="GO" id="GO:0006749">
    <property type="term" value="P:glutathione metabolic process"/>
    <property type="evidence" value="ECO:0007669"/>
    <property type="project" value="InterPro"/>
</dbReference>
<feature type="domain" description="GST C-terminal" evidence="7">
    <location>
        <begin position="92"/>
        <end position="218"/>
    </location>
</feature>
<sequence>MESSQEQEVKLLGAWPSLLARRVTWALNLKGIDYHYVEEDLLNKSPLLLKLNPIYKKVPVLIHHHKAILESLTIIEYIDETWKHQPFLLPHDPHERAVARTWAKFGDDKVFESAWNALCSIGEEEKEKAVELTKEALEHIEGELKGKKNKFFGGDEIGYLDIAIGWISYWLPVWEEVGSMSILDPIKFPNIIAWISNFLNHPLIKHNLPPRDRMVNYFHGRRKLLTSTPHSWIKI</sequence>
<dbReference type="OrthoDB" id="4951845at2759"/>
<dbReference type="SFLD" id="SFLDS00019">
    <property type="entry name" value="Glutathione_Transferase_(cytos"/>
    <property type="match status" value="1"/>
</dbReference>
<dbReference type="SFLD" id="SFLDG01152">
    <property type="entry name" value="Main.3:_Omega-_and_Tau-like"/>
    <property type="match status" value="1"/>
</dbReference>
<dbReference type="FunFam" id="3.40.30.10:FF:000014">
    <property type="entry name" value="Tau class glutathione S-transferase"/>
    <property type="match status" value="1"/>
</dbReference>
<evidence type="ECO:0000313" key="9">
    <source>
        <dbReference type="Proteomes" id="UP000796880"/>
    </source>
</evidence>
<dbReference type="InterPro" id="IPR036282">
    <property type="entry name" value="Glutathione-S-Trfase_C_sf"/>
</dbReference>
<dbReference type="InterPro" id="IPR004045">
    <property type="entry name" value="Glutathione_S-Trfase_N"/>
</dbReference>
<dbReference type="Pfam" id="PF02798">
    <property type="entry name" value="GST_N"/>
    <property type="match status" value="1"/>
</dbReference>
<dbReference type="PANTHER" id="PTHR11260">
    <property type="entry name" value="GLUTATHIONE S-TRANSFERASE, GST, SUPERFAMILY, GST DOMAIN CONTAINING"/>
    <property type="match status" value="1"/>
</dbReference>
<comment type="caution">
    <text evidence="8">The sequence shown here is derived from an EMBL/GenBank/DDBJ whole genome shotgun (WGS) entry which is preliminary data.</text>
</comment>
<evidence type="ECO:0000256" key="3">
    <source>
        <dbReference type="ARBA" id="ARBA00047960"/>
    </source>
</evidence>
<evidence type="ECO:0000256" key="1">
    <source>
        <dbReference type="ARBA" id="ARBA00012452"/>
    </source>
</evidence>
<evidence type="ECO:0000256" key="4">
    <source>
        <dbReference type="RuleBase" id="RU003494"/>
    </source>
</evidence>
<comment type="catalytic activity">
    <reaction evidence="3">
        <text>RX + glutathione = an S-substituted glutathione + a halide anion + H(+)</text>
        <dbReference type="Rhea" id="RHEA:16437"/>
        <dbReference type="ChEBI" id="CHEBI:15378"/>
        <dbReference type="ChEBI" id="CHEBI:16042"/>
        <dbReference type="ChEBI" id="CHEBI:17792"/>
        <dbReference type="ChEBI" id="CHEBI:57925"/>
        <dbReference type="ChEBI" id="CHEBI:90779"/>
        <dbReference type="EC" id="2.5.1.18"/>
    </reaction>
</comment>
<name>A0A8K0HQE3_9ROSA</name>
<dbReference type="CDD" id="cd03185">
    <property type="entry name" value="GST_C_Tau"/>
    <property type="match status" value="1"/>
</dbReference>
<evidence type="ECO:0000313" key="8">
    <source>
        <dbReference type="EMBL" id="KAF3456776.1"/>
    </source>
</evidence>
<dbReference type="InterPro" id="IPR010987">
    <property type="entry name" value="Glutathione-S-Trfase_C-like"/>
</dbReference>